<dbReference type="PANTHER" id="PTHR21506">
    <property type="entry name" value="COMPONENT OF OLIGOMERIC GOLGI COMPLEX 6"/>
    <property type="match status" value="1"/>
</dbReference>
<comment type="function">
    <text evidence="10">Acts as component of the peripheral membrane COG complex that is involved in intra-Golgi protein trafficking. COG is located at the cis-Golgi, and regulates tethering of retrograde intra-Golgi vesicles and possibly a number of other membrane trafficking events.</text>
</comment>
<dbReference type="EMBL" id="AVOT02031441">
    <property type="protein sequence ID" value="MBW0524976.1"/>
    <property type="molecule type" value="Genomic_DNA"/>
</dbReference>
<feature type="domain" description="Conserved oligomeric complex COG6 N-terminal" evidence="12">
    <location>
        <begin position="78"/>
        <end position="177"/>
    </location>
</feature>
<sequence>MESSNSFSPNNSSSSNALSLRVSKVLATSQFDDPNTKIALDTLNNLSIDYQHDLNLSSSNNLSLSNSNEFDHLDCLKRGGLRRIVEQRIRSRSREFLNVFSDLNEKLVELQANLDQMHECCQEAQNKLTTANLATKYLLEHADGLRKESQDVATKQLIAKAFLHRFTLTDLETQALLSRDVQADRNLFLALDHCEQIRSDCATLLSGDLNSGQAETAGLDIMQATSKYLDKGYEKVMRWTLFEFRTGLVKGSEGQPEVSQLMKRAIDRLKRRPELFDEAINLLSTARSTSLLNLFFDALTRGGPSGLPRPIELNAHDPIRYVGDILAWVHQIMASEHEFLESLFDLKSDGRRVGESRVFQTTGISSQEEQTLKDSQSTSDLTITNSQLNDRDRVRILLDKHLEGCTRPLKIRVRQTIKSQEGSLVACQLASLLEFYKLTMANTIGPHADLTKALIELTAEAYEIFYQLLRSLSTYYLNHLEPPPVDLSVPAHLHEAMSNLREIMVIYEGSSEENSTEYSFERVLELVIDPMLQVVEQTAKLRASEWDQSLFWVNCLEAMLMNLNAFNFTKTATQKLEEYLETYLSKLTQLHYTYLLNSSGLESVLNALETKDDNTPLSRLEEANSKSISQAVQTFDVFLMGLDTLTSNRLVLLSSVKTSSLVHKNSLNMLLKAYETIWDAVMDDRNRYEFRSTILVRSKDEVRTLIG</sequence>
<keyword evidence="6 10" id="KW-0333">Golgi apparatus</keyword>
<keyword evidence="11" id="KW-0175">Coiled coil</keyword>
<evidence type="ECO:0000256" key="10">
    <source>
        <dbReference type="RuleBase" id="RU365075"/>
    </source>
</evidence>
<evidence type="ECO:0000256" key="5">
    <source>
        <dbReference type="ARBA" id="ARBA00022927"/>
    </source>
</evidence>
<dbReference type="PANTHER" id="PTHR21506:SF0">
    <property type="entry name" value="CONSERVED OLIGOMERIC GOLGI COMPLEX SUBUNIT 6"/>
    <property type="match status" value="1"/>
</dbReference>
<evidence type="ECO:0000313" key="14">
    <source>
        <dbReference type="EMBL" id="MBW0524976.1"/>
    </source>
</evidence>
<evidence type="ECO:0000256" key="1">
    <source>
        <dbReference type="ARBA" id="ARBA00004395"/>
    </source>
</evidence>
<comment type="subcellular location">
    <subcellularLocation>
        <location evidence="1 10">Golgi apparatus membrane</location>
        <topology evidence="1 10">Peripheral membrane protein</topology>
    </subcellularLocation>
</comment>
<evidence type="ECO:0000256" key="4">
    <source>
        <dbReference type="ARBA" id="ARBA00022448"/>
    </source>
</evidence>
<feature type="coiled-coil region" evidence="11">
    <location>
        <begin position="100"/>
        <end position="127"/>
    </location>
</feature>
<evidence type="ECO:0000259" key="13">
    <source>
        <dbReference type="Pfam" id="PF20653"/>
    </source>
</evidence>
<evidence type="ECO:0000256" key="11">
    <source>
        <dbReference type="SAM" id="Coils"/>
    </source>
</evidence>
<dbReference type="GO" id="GO:0000139">
    <property type="term" value="C:Golgi membrane"/>
    <property type="evidence" value="ECO:0007669"/>
    <property type="project" value="UniProtKB-SubCell"/>
</dbReference>
<accession>A0A9Q3EU68</accession>
<dbReference type="Pfam" id="PF20653">
    <property type="entry name" value="COG6_C"/>
    <property type="match status" value="1"/>
</dbReference>
<evidence type="ECO:0000256" key="8">
    <source>
        <dbReference type="ARBA" id="ARBA00031348"/>
    </source>
</evidence>
<organism evidence="14 15">
    <name type="scientific">Austropuccinia psidii MF-1</name>
    <dbReference type="NCBI Taxonomy" id="1389203"/>
    <lineage>
        <taxon>Eukaryota</taxon>
        <taxon>Fungi</taxon>
        <taxon>Dikarya</taxon>
        <taxon>Basidiomycota</taxon>
        <taxon>Pucciniomycotina</taxon>
        <taxon>Pucciniomycetes</taxon>
        <taxon>Pucciniales</taxon>
        <taxon>Sphaerophragmiaceae</taxon>
        <taxon>Austropuccinia</taxon>
    </lineage>
</organism>
<keyword evidence="15" id="KW-1185">Reference proteome</keyword>
<evidence type="ECO:0000256" key="2">
    <source>
        <dbReference type="ARBA" id="ARBA00011023"/>
    </source>
</evidence>
<dbReference type="GO" id="GO:0017119">
    <property type="term" value="C:Golgi transport complex"/>
    <property type="evidence" value="ECO:0007669"/>
    <property type="project" value="UniProtKB-UniRule"/>
</dbReference>
<dbReference type="GO" id="GO:0015031">
    <property type="term" value="P:protein transport"/>
    <property type="evidence" value="ECO:0007669"/>
    <property type="project" value="UniProtKB-KW"/>
</dbReference>
<evidence type="ECO:0000313" key="15">
    <source>
        <dbReference type="Proteomes" id="UP000765509"/>
    </source>
</evidence>
<comment type="caution">
    <text evidence="14">The sequence shown here is derived from an EMBL/GenBank/DDBJ whole genome shotgun (WGS) entry which is preliminary data.</text>
</comment>
<evidence type="ECO:0000256" key="6">
    <source>
        <dbReference type="ARBA" id="ARBA00023034"/>
    </source>
</evidence>
<proteinExistence type="inferred from homology"/>
<dbReference type="InterPro" id="IPR048369">
    <property type="entry name" value="COG6_C"/>
</dbReference>
<feature type="domain" description="Conserved Oligomeric Golgi complex subunit 6 C-terminal" evidence="13">
    <location>
        <begin position="216"/>
        <end position="706"/>
    </location>
</feature>
<dbReference type="Pfam" id="PF06419">
    <property type="entry name" value="COG6_N"/>
    <property type="match status" value="1"/>
</dbReference>
<evidence type="ECO:0000259" key="12">
    <source>
        <dbReference type="Pfam" id="PF06419"/>
    </source>
</evidence>
<gene>
    <name evidence="14" type="ORF">O181_064691</name>
</gene>
<comment type="subunit">
    <text evidence="10">Component of the conserved oligomeric Golgi complex.</text>
</comment>
<keyword evidence="7 10" id="KW-0472">Membrane</keyword>
<evidence type="ECO:0000256" key="9">
    <source>
        <dbReference type="ARBA" id="ARBA00043873"/>
    </source>
</evidence>
<dbReference type="InterPro" id="IPR048368">
    <property type="entry name" value="COG6_N"/>
</dbReference>
<reference evidence="14" key="1">
    <citation type="submission" date="2021-03" db="EMBL/GenBank/DDBJ databases">
        <title>Draft genome sequence of rust myrtle Austropuccinia psidii MF-1, a brazilian biotype.</title>
        <authorList>
            <person name="Quecine M.C."/>
            <person name="Pachon D.M.R."/>
            <person name="Bonatelli M.L."/>
            <person name="Correr F.H."/>
            <person name="Franceschini L.M."/>
            <person name="Leite T.F."/>
            <person name="Margarido G.R.A."/>
            <person name="Almeida C.A."/>
            <person name="Ferrarezi J.A."/>
            <person name="Labate C.A."/>
        </authorList>
    </citation>
    <scope>NUCLEOTIDE SEQUENCE</scope>
    <source>
        <strain evidence="14">MF-1</strain>
    </source>
</reference>
<dbReference type="AlphaFoldDB" id="A0A9Q3EU68"/>
<dbReference type="InterPro" id="IPR010490">
    <property type="entry name" value="COG6"/>
</dbReference>
<evidence type="ECO:0000256" key="3">
    <source>
        <dbReference type="ARBA" id="ARBA00020973"/>
    </source>
</evidence>
<comment type="similarity">
    <text evidence="2 10">Belongs to the COG6 family.</text>
</comment>
<dbReference type="SMART" id="SM01087">
    <property type="entry name" value="COG6"/>
    <property type="match status" value="1"/>
</dbReference>
<dbReference type="Proteomes" id="UP000765509">
    <property type="component" value="Unassembled WGS sequence"/>
</dbReference>
<name>A0A9Q3EU68_9BASI</name>
<keyword evidence="4 10" id="KW-0813">Transport</keyword>
<comment type="function">
    <text evidence="9">Acts as a component of the peripheral membrane COG complex that is involved in intra-Golgi protein trafficking. COG is located at the cis-Golgi, and regulates tethering of retrograde intra-Golgi vesicles and possibly a number of other membrane trafficking events.</text>
</comment>
<dbReference type="OrthoDB" id="272987at2759"/>
<dbReference type="GO" id="GO:0006891">
    <property type="term" value="P:intra-Golgi vesicle-mediated transport"/>
    <property type="evidence" value="ECO:0007669"/>
    <property type="project" value="UniProtKB-UniRule"/>
</dbReference>
<protein>
    <recommendedName>
        <fullName evidence="3 10">Conserved oligomeric Golgi complex subunit 6</fullName>
        <shortName evidence="10">COG complex subunit 6</shortName>
    </recommendedName>
    <alternativeName>
        <fullName evidence="8 10">Component of oligomeric Golgi complex 6</fullName>
    </alternativeName>
</protein>
<evidence type="ECO:0000256" key="7">
    <source>
        <dbReference type="ARBA" id="ARBA00023136"/>
    </source>
</evidence>
<keyword evidence="5 10" id="KW-0653">Protein transport</keyword>